<comment type="caution">
    <text evidence="1">The sequence shown here is derived from an EMBL/GenBank/DDBJ whole genome shotgun (WGS) entry which is preliminary data.</text>
</comment>
<evidence type="ECO:0000313" key="1">
    <source>
        <dbReference type="EMBL" id="MDR6781981.1"/>
    </source>
</evidence>
<accession>A0ACC6KSA6</accession>
<keyword evidence="2" id="KW-1185">Reference proteome</keyword>
<protein>
    <submittedName>
        <fullName evidence="1">Uncharacterized protein</fullName>
    </submittedName>
</protein>
<name>A0ACC6KSA6_9SPHI</name>
<evidence type="ECO:0000313" key="2">
    <source>
        <dbReference type="Proteomes" id="UP001246858"/>
    </source>
</evidence>
<organism evidence="1 2">
    <name type="scientific">Pedobacter africanus</name>
    <dbReference type="NCBI Taxonomy" id="151894"/>
    <lineage>
        <taxon>Bacteria</taxon>
        <taxon>Pseudomonadati</taxon>
        <taxon>Bacteroidota</taxon>
        <taxon>Sphingobacteriia</taxon>
        <taxon>Sphingobacteriales</taxon>
        <taxon>Sphingobacteriaceae</taxon>
        <taxon>Pedobacter</taxon>
    </lineage>
</organism>
<reference evidence="1" key="1">
    <citation type="submission" date="2023-07" db="EMBL/GenBank/DDBJ databases">
        <title>Sorghum-associated microbial communities from plants grown in Nebraska, USA.</title>
        <authorList>
            <person name="Schachtman D."/>
        </authorList>
    </citation>
    <scope>NUCLEOTIDE SEQUENCE</scope>
    <source>
        <strain evidence="1">2697</strain>
    </source>
</reference>
<gene>
    <name evidence="1" type="ORF">J2X78_000533</name>
</gene>
<sequence>MATKKRSFAYLLFPLCSLGLFIAAQAPVYAQNTKETLYSRVRFCERIIEKKQASPEEKAKLITYLSAKKDTVNWALNFEDTADEVTRSSAARALMMIGEEGISVLREWVDKSPTLRGKVEAIVALRSDPKYIGDPVLRKKMEMLFPAIQKEFEPDPVGSELKNFDFQSNNISSDWTFHEQEKGQGQVSYDKSTRRAGSGSIKMEKFSSGGEIYIRSKQLFDLKKGETCLVRMYFNTYNASELSACQILFEDEKGRVTAGKDEYYGEAQTLLRNATPGDWIKRTAKLQATENTRFFIRIVLRGNPVTVKLDDIELPAINRSFNLAPMETLASSNQRAPAEPLKPVSAEIKTIDNRSRLVVDGKVVPPILHFAFGSKGNFGDYAAMETYGKIKLQTYSVQLNDAGIGLPGRVAIWPKNKVFNFTEVLERFEFAAKNAPESKFLIGFMVRWPDDWIEKHPDQTWQNASGQRGYGDALLFKGFTDALPAGGRWWPSPFSVQALDDAKEGIRLFVEALKKSKYANRVIGCHIAGGHDGQFNTSNHPDYSSAAVTAFQQWLKAKYINADALKKAWNDKSVNFDNAKIPDYSAVPNNAAGIPNAFYDPLVFRKYADHKKFQSERGMIIRDQLAGAFKDAMGRPVIGLTWAMGGGRGQGTEPIFMQSKNLDALIPQPSYARRLPGISGGLRNVALSSFAVHGKMLIKELDLRTWLRNATDETYAQRLSTDYTPAMFETSFKKEAAQMITKGLGFWMYDIGRTHFRDPEMLETIASGVKAYQETELLNQKPFKPEIAVVFSDESQYWEASPLRALDGNTGFDLGASGLVFDDLYLADVLKYEKCQDYKMFIIKDAWLLTDEQRSQIAARLQKDKKTIVWNYASGYIHDEGLSDRHISKLTGIDIRGDLLKKWPVVKYSEGKDPLLSGLSGITGVGLTTLATMGKGAATPGLMRGLHRFVVSDKQATVLARYEDNEPAVAVKRFGNWTSVYFGMLGTLDGRLLSNIAAQAGVHVFTKPGYNVEYSGNMLSVHSLYNGPVQIHLPSPAHVTDMSTGKEIAKGSAFTINTVSGQTDWFKIQTIN</sequence>
<dbReference type="Proteomes" id="UP001246858">
    <property type="component" value="Unassembled WGS sequence"/>
</dbReference>
<proteinExistence type="predicted"/>
<dbReference type="EMBL" id="JAVDTF010000001">
    <property type="protein sequence ID" value="MDR6781981.1"/>
    <property type="molecule type" value="Genomic_DNA"/>
</dbReference>